<dbReference type="OrthoDB" id="6574at10239"/>
<dbReference type="InterPro" id="IPR035901">
    <property type="entry name" value="GIY-YIG_endonuc_sf"/>
</dbReference>
<reference evidence="4 5" key="1">
    <citation type="submission" date="2011-09" db="EMBL/GenBank/DDBJ databases">
        <authorList>
            <person name="Pope W.H."/>
            <person name="Pedulla M.L."/>
            <person name="Ford M.E."/>
            <person name="Peebles C.L."/>
            <person name="Hatfull G.H."/>
            <person name="Hendrix R.W."/>
        </authorList>
    </citation>
    <scope>NUCLEOTIDE SEQUENCE [LARGE SCALE GENOMIC DNA]</scope>
    <source>
        <strain evidence="4">G</strain>
    </source>
</reference>
<dbReference type="EMBL" id="JN638751">
    <property type="protein sequence ID" value="AEO93614.1"/>
    <property type="molecule type" value="Genomic_DNA"/>
</dbReference>
<feature type="domain" description="GIY-YIG" evidence="3">
    <location>
        <begin position="1"/>
        <end position="95"/>
    </location>
</feature>
<organism evidence="4 5">
    <name type="scientific">Bacillus phage G</name>
    <dbReference type="NCBI Taxonomy" id="2884420"/>
    <lineage>
        <taxon>Viruses</taxon>
        <taxon>Duplodnaviria</taxon>
        <taxon>Heunggongvirae</taxon>
        <taxon>Uroviricota</taxon>
        <taxon>Caudoviricetes</taxon>
        <taxon>Donellivirus</taxon>
        <taxon>Donellivirus gee</taxon>
    </lineage>
</organism>
<protein>
    <submittedName>
        <fullName evidence="4">Gp355</fullName>
    </submittedName>
</protein>
<keyword evidence="2" id="KW-0460">Magnesium</keyword>
<gene>
    <name evidence="4" type="primary">355</name>
    <name evidence="4" type="ORF">G_355</name>
</gene>
<dbReference type="RefSeq" id="YP_009015658.1">
    <property type="nucleotide sequence ID" value="NC_023719.1"/>
</dbReference>
<sequence length="356" mass="42379">MIGIYMIRNKINNKKYIGQAVNIISRWRNGHLLPLRKKKHHNDHLQKSWNKYGEENFELLILKIFENHKQDLLDKYEKYFIAYYKTINSQYGYNKNDGGHNGKHNDEILKKISEKISHKLLTTEQANEVISMLISGKSEQEIANTFNINRRLVRAIKFNKTYRFINRKGYVPKEKMKTREHLKEDKVLSILKDYENGVYIKDILNKHSISRKVFDNIRNNKTYLNVDRRGFNTKKRKINKKYNELDENLVIKILNSLSNSERMNDICIEFNVKYNDVKLLKENKIFTHISRENFNIPLFARNKSGYRFSDDEVKDILKRLQNGEKIIDICKIYGKNSANTISKIKNGIAYKHIKRD</sequence>
<dbReference type="InterPro" id="IPR000305">
    <property type="entry name" value="GIY-YIG_endonuc"/>
</dbReference>
<dbReference type="SUPFAM" id="SSF82771">
    <property type="entry name" value="GIY-YIG endonuclease"/>
    <property type="match status" value="1"/>
</dbReference>
<dbReference type="GeneID" id="18563570"/>
<evidence type="ECO:0000313" key="4">
    <source>
        <dbReference type="EMBL" id="AEO93614.1"/>
    </source>
</evidence>
<dbReference type="Pfam" id="PF01541">
    <property type="entry name" value="GIY-YIG"/>
    <property type="match status" value="1"/>
</dbReference>
<dbReference type="Proteomes" id="UP000009273">
    <property type="component" value="Segment"/>
</dbReference>
<accession>G3MA96</accession>
<dbReference type="Gene3D" id="3.40.1440.10">
    <property type="entry name" value="GIY-YIG endonuclease"/>
    <property type="match status" value="1"/>
</dbReference>
<evidence type="ECO:0000256" key="2">
    <source>
        <dbReference type="ARBA" id="ARBA00022842"/>
    </source>
</evidence>
<dbReference type="PROSITE" id="PS50164">
    <property type="entry name" value="GIY_YIG"/>
    <property type="match status" value="1"/>
</dbReference>
<proteinExistence type="predicted"/>
<dbReference type="SMART" id="SM00465">
    <property type="entry name" value="GIYc"/>
    <property type="match status" value="1"/>
</dbReference>
<name>G3MA96_9CAUD</name>
<evidence type="ECO:0000256" key="1">
    <source>
        <dbReference type="ARBA" id="ARBA00001946"/>
    </source>
</evidence>
<comment type="cofactor">
    <cofactor evidence="1">
        <name>Mg(2+)</name>
        <dbReference type="ChEBI" id="CHEBI:18420"/>
    </cofactor>
</comment>
<evidence type="ECO:0000259" key="3">
    <source>
        <dbReference type="PROSITE" id="PS50164"/>
    </source>
</evidence>
<evidence type="ECO:0000313" key="5">
    <source>
        <dbReference type="Proteomes" id="UP000009273"/>
    </source>
</evidence>
<dbReference type="KEGG" id="vg:18563570"/>
<keyword evidence="5" id="KW-1185">Reference proteome</keyword>
<dbReference type="CDD" id="cd10437">
    <property type="entry name" value="GIY-YIG_HE_I-TevI_like"/>
    <property type="match status" value="1"/>
</dbReference>